<keyword evidence="3 7" id="KW-0227">DNA damage</keyword>
<feature type="compositionally biased region" description="Basic and acidic residues" evidence="8">
    <location>
        <begin position="8"/>
        <end position="17"/>
    </location>
</feature>
<dbReference type="InterPro" id="IPR027786">
    <property type="entry name" value="Nse4/EID"/>
</dbReference>
<evidence type="ECO:0000313" key="10">
    <source>
        <dbReference type="EMBL" id="KAK9844620.1"/>
    </source>
</evidence>
<keyword evidence="6 7" id="KW-0539">Nucleus</keyword>
<feature type="compositionally biased region" description="Polar residues" evidence="8">
    <location>
        <begin position="29"/>
        <end position="45"/>
    </location>
</feature>
<feature type="region of interest" description="Disordered" evidence="8">
    <location>
        <begin position="306"/>
        <end position="377"/>
    </location>
</feature>
<feature type="compositionally biased region" description="Low complexity" evidence="8">
    <location>
        <begin position="311"/>
        <end position="324"/>
    </location>
</feature>
<comment type="similarity">
    <text evidence="2 7">Belongs to the NSE4 family.</text>
</comment>
<protein>
    <recommendedName>
        <fullName evidence="7">Non-structural maintenance of chromosomes element 4</fullName>
    </recommendedName>
</protein>
<dbReference type="EMBL" id="JALJOS010000001">
    <property type="protein sequence ID" value="KAK9844620.1"/>
    <property type="molecule type" value="Genomic_DNA"/>
</dbReference>
<comment type="function">
    <text evidence="7">Component of the SMC5-SMC6 complex, that promotes sister chromatid alignment after DNA damage and facilitates double-stranded DNA breaks (DSBs) repair via homologous recombination between sister chromatids.</text>
</comment>
<comment type="subunit">
    <text evidence="7">Component of the SMC5-SMC6 complex.</text>
</comment>
<dbReference type="PANTHER" id="PTHR16140:SF0">
    <property type="entry name" value="NON-STRUCTURAL MAINTENANCE OF CHROMOSOMES ELEMENT 4"/>
    <property type="match status" value="1"/>
</dbReference>
<dbReference type="PANTHER" id="PTHR16140">
    <property type="entry name" value="NON-STRUCTURAL MAINTENANCE OF CHROMOSOMES ELEMENT 4"/>
    <property type="match status" value="1"/>
</dbReference>
<evidence type="ECO:0000259" key="9">
    <source>
        <dbReference type="Pfam" id="PF08743"/>
    </source>
</evidence>
<evidence type="ECO:0000256" key="4">
    <source>
        <dbReference type="ARBA" id="ARBA00023172"/>
    </source>
</evidence>
<evidence type="ECO:0000256" key="8">
    <source>
        <dbReference type="SAM" id="MobiDB-lite"/>
    </source>
</evidence>
<dbReference type="Pfam" id="PF08743">
    <property type="entry name" value="Nse4_C"/>
    <property type="match status" value="1"/>
</dbReference>
<comment type="caution">
    <text evidence="10">The sequence shown here is derived from an EMBL/GenBank/DDBJ whole genome shotgun (WGS) entry which is preliminary data.</text>
</comment>
<keyword evidence="4 7" id="KW-0233">DNA recombination</keyword>
<evidence type="ECO:0000256" key="3">
    <source>
        <dbReference type="ARBA" id="ARBA00022763"/>
    </source>
</evidence>
<evidence type="ECO:0000256" key="6">
    <source>
        <dbReference type="ARBA" id="ARBA00023242"/>
    </source>
</evidence>
<dbReference type="GO" id="GO:0005634">
    <property type="term" value="C:nucleus"/>
    <property type="evidence" value="ECO:0007669"/>
    <property type="project" value="UniProtKB-SubCell"/>
</dbReference>
<dbReference type="GO" id="GO:0006281">
    <property type="term" value="P:DNA repair"/>
    <property type="evidence" value="ECO:0007669"/>
    <property type="project" value="UniProtKB-UniRule"/>
</dbReference>
<feature type="region of interest" description="Disordered" evidence="8">
    <location>
        <begin position="1"/>
        <end position="45"/>
    </location>
</feature>
<dbReference type="GO" id="GO:0006310">
    <property type="term" value="P:DNA recombination"/>
    <property type="evidence" value="ECO:0007669"/>
    <property type="project" value="UniProtKB-UniRule"/>
</dbReference>
<comment type="subcellular location">
    <subcellularLocation>
        <location evidence="1 7">Nucleus</location>
    </subcellularLocation>
</comment>
<dbReference type="Proteomes" id="UP001438707">
    <property type="component" value="Unassembled WGS sequence"/>
</dbReference>
<evidence type="ECO:0000256" key="7">
    <source>
        <dbReference type="RuleBase" id="RU365071"/>
    </source>
</evidence>
<dbReference type="InterPro" id="IPR014854">
    <property type="entry name" value="Nse4_C"/>
</dbReference>
<evidence type="ECO:0000256" key="5">
    <source>
        <dbReference type="ARBA" id="ARBA00023204"/>
    </source>
</evidence>
<organism evidence="10 11">
    <name type="scientific">Apatococcus lobatus</name>
    <dbReference type="NCBI Taxonomy" id="904363"/>
    <lineage>
        <taxon>Eukaryota</taxon>
        <taxon>Viridiplantae</taxon>
        <taxon>Chlorophyta</taxon>
        <taxon>core chlorophytes</taxon>
        <taxon>Trebouxiophyceae</taxon>
        <taxon>Chlorellales</taxon>
        <taxon>Chlorellaceae</taxon>
        <taxon>Apatococcus</taxon>
    </lineage>
</organism>
<evidence type="ECO:0000256" key="1">
    <source>
        <dbReference type="ARBA" id="ARBA00004123"/>
    </source>
</evidence>
<dbReference type="AlphaFoldDB" id="A0AAW1SDR8"/>
<keyword evidence="5 7" id="KW-0234">DNA repair</keyword>
<name>A0AAW1SDR8_9CHLO</name>
<gene>
    <name evidence="10" type="ORF">WJX74_004834</name>
</gene>
<reference evidence="10 11" key="1">
    <citation type="journal article" date="2024" name="Nat. Commun.">
        <title>Phylogenomics reveals the evolutionary origins of lichenization in chlorophyte algae.</title>
        <authorList>
            <person name="Puginier C."/>
            <person name="Libourel C."/>
            <person name="Otte J."/>
            <person name="Skaloud P."/>
            <person name="Haon M."/>
            <person name="Grisel S."/>
            <person name="Petersen M."/>
            <person name="Berrin J.G."/>
            <person name="Delaux P.M."/>
            <person name="Dal Grande F."/>
            <person name="Keller J."/>
        </authorList>
    </citation>
    <scope>NUCLEOTIDE SEQUENCE [LARGE SCALE GENOMIC DNA]</scope>
    <source>
        <strain evidence="10 11">SAG 2145</strain>
    </source>
</reference>
<evidence type="ECO:0000313" key="11">
    <source>
        <dbReference type="Proteomes" id="UP001438707"/>
    </source>
</evidence>
<feature type="region of interest" description="Disordered" evidence="8">
    <location>
        <begin position="156"/>
        <end position="183"/>
    </location>
</feature>
<accession>A0AAW1SDR8</accession>
<dbReference type="GO" id="GO:0030915">
    <property type="term" value="C:Smc5-Smc6 complex"/>
    <property type="evidence" value="ECO:0007669"/>
    <property type="project" value="UniProtKB-UniRule"/>
</dbReference>
<keyword evidence="11" id="KW-1185">Reference proteome</keyword>
<feature type="domain" description="Non-structural maintenance of chromosome element 4 C-terminal" evidence="9">
    <location>
        <begin position="205"/>
        <end position="292"/>
    </location>
</feature>
<evidence type="ECO:0000256" key="2">
    <source>
        <dbReference type="ARBA" id="ARBA00008997"/>
    </source>
</evidence>
<sequence>MATQTQTQREKEREHRQLMSKLRSLKGEATNQPDLSNPESRSLQAAASKLDDLSNQITIPREQALDSEIFCGITEKGVEMAKKMRSGTQGQCPGDVIRRLRAIFLTSEYAPDEQIDPNDFDWAALSQLASHHFCSAPGVACMLGPMNAEVKARKVPQQRAKKQPPGQLQTTQKVDVATEKDKDVKETDANMEEMWTVLKSVQEADFLELCVNHTSFAQTVENVFALSFLVRDGRVKLMASAHGSLRVKALGSGALAQKDGANASTSGRETDGERVQAILGFEMADWRWFREFVRPEDCLMKPRKEGWHDNAAAGGSSPGSQSGGENNDPNEVREAVGRSSKILPARPQSLDAASRDEEGSDFPLQRGGSGSAKRRRR</sequence>
<proteinExistence type="inferred from homology"/>